<dbReference type="EMBL" id="JAPFAR010000001">
    <property type="protein sequence ID" value="MDI3349341.1"/>
    <property type="molecule type" value="Genomic_DNA"/>
</dbReference>
<name>A0AA43TZQ6_MYCAR</name>
<dbReference type="RefSeq" id="WP_060823411.1">
    <property type="nucleotide sequence ID" value="NZ_AP014657.1"/>
</dbReference>
<dbReference type="PROSITE" id="PS51257">
    <property type="entry name" value="PROKAR_LIPOPROTEIN"/>
    <property type="match status" value="1"/>
</dbReference>
<evidence type="ECO:0008006" key="3">
    <source>
        <dbReference type="Google" id="ProtNLM"/>
    </source>
</evidence>
<sequence>MNKLKLLPLILVPAIPLTVISCQNHSNNQNIIQEKETIFNNKIVKEALSLKKMLRGFNYAYYILHENYNFIRIAIKDLIEEQSLQENKTNLTNYYQSFWNSKASQDLNDFAKLILEFNNLFKATIDALSNLNFYLEQFKFDNKNIINMTNEEFLLKLDQDFKTYIFKENLTLDLNKIKRAPIKNLMTALKSKLNQISESIDQNALTQFKNEYQKAKVFIYDNINHINLDKYINKIIETLKDNNKKDFFSF</sequence>
<proteinExistence type="predicted"/>
<evidence type="ECO:0000313" key="2">
    <source>
        <dbReference type="Proteomes" id="UP001162175"/>
    </source>
</evidence>
<protein>
    <recommendedName>
        <fullName evidence="3">Lipoprotein</fullName>
    </recommendedName>
</protein>
<accession>A0AA43TZQ6</accession>
<dbReference type="Proteomes" id="UP001162175">
    <property type="component" value="Unassembled WGS sequence"/>
</dbReference>
<dbReference type="GeneID" id="80703523"/>
<evidence type="ECO:0000313" key="1">
    <source>
        <dbReference type="EMBL" id="MDI3349341.1"/>
    </source>
</evidence>
<dbReference type="AlphaFoldDB" id="A0AA43TZQ6"/>
<organism evidence="1 2">
    <name type="scientific">Mycoplasmopsis arginini</name>
    <name type="common">Mycoplasma arginini</name>
    <dbReference type="NCBI Taxonomy" id="2094"/>
    <lineage>
        <taxon>Bacteria</taxon>
        <taxon>Bacillati</taxon>
        <taxon>Mycoplasmatota</taxon>
        <taxon>Mycoplasmoidales</taxon>
        <taxon>Metamycoplasmataceae</taxon>
        <taxon>Mycoplasmopsis</taxon>
    </lineage>
</organism>
<comment type="caution">
    <text evidence="1">The sequence shown here is derived from an EMBL/GenBank/DDBJ whole genome shotgun (WGS) entry which is preliminary data.</text>
</comment>
<dbReference type="KEGG" id="marg:MARG145_0501"/>
<gene>
    <name evidence="1" type="ORF">DCBHLPFO_00114</name>
</gene>
<reference evidence="1" key="1">
    <citation type="submission" date="2022-11" db="EMBL/GenBank/DDBJ databases">
        <title>Draft genome of Mycoplasma arginini isolated from fly.</title>
        <authorList>
            <person name="Severgnini M."/>
            <person name="Gioia G."/>
            <person name="Cremonesi P."/>
            <person name="Moroni P."/>
            <person name="Addis M.F."/>
            <person name="Castiglioni B."/>
        </authorList>
    </citation>
    <scope>NUCLEOTIDE SEQUENCE</scope>
    <source>
        <strain evidence="1">QMP CG1-1632</strain>
    </source>
</reference>